<evidence type="ECO:0000256" key="1">
    <source>
        <dbReference type="PROSITE-ProRule" id="PRU00284"/>
    </source>
</evidence>
<dbReference type="Pfam" id="PF08447">
    <property type="entry name" value="PAS_3"/>
    <property type="match status" value="2"/>
</dbReference>
<feature type="domain" description="Methyl-accepting transducer" evidence="3">
    <location>
        <begin position="278"/>
        <end position="451"/>
    </location>
</feature>
<sequence>MTSSSFSRRMQRQGEDSMWLNRKKEPTEGLVTEALELASIRRAMAMIEFTPDGIILDATPAFLDVVGYRLDEVVGQHHRLFCTREVAQSSAYQQFWDRLRKGERFSDRFSRRARDGRELWLEATYMPIQDALGRTLKVLKIATDITAQVEAEHRHESYINAISRSMAVIEFNLAGEVVSANRNFLELMGYRLEDVLGKHHRIFCLEKEAASEDYRQFWARLNQGEFMSDRYCRVTRDKRHVWLRATYNPLYDANGRLYGVVKFASDITAQVERRNAEAAAAQLAHDIAMETDVTATQGTQTVARTVDVVTEIATNLGTVADQIEGLNKQSEQITSIVQVIRGIADQTNLLALNAAIEAARAGEQGRGFAVVADEVRQLASRTSQATVEINSVVQQNQNLTRSAVSSMSTTQDRAREGVQLANQAGEVIREIRSESHRVVDAVAQFSVTFTD</sequence>
<dbReference type="SMART" id="SM00283">
    <property type="entry name" value="MA"/>
    <property type="match status" value="1"/>
</dbReference>
<dbReference type="SUPFAM" id="SSF58104">
    <property type="entry name" value="Methyl-accepting chemotaxis protein (MCP) signaling domain"/>
    <property type="match status" value="1"/>
</dbReference>
<dbReference type="Gene3D" id="3.30.450.20">
    <property type="entry name" value="PAS domain"/>
    <property type="match status" value="2"/>
</dbReference>
<dbReference type="PANTHER" id="PTHR24422">
    <property type="entry name" value="CHEMOTAXIS PROTEIN METHYLTRANSFERASE"/>
    <property type="match status" value="1"/>
</dbReference>
<dbReference type="Gene3D" id="1.10.287.950">
    <property type="entry name" value="Methyl-accepting chemotaxis protein"/>
    <property type="match status" value="1"/>
</dbReference>
<feature type="domain" description="PAC" evidence="5">
    <location>
        <begin position="103"/>
        <end position="157"/>
    </location>
</feature>
<dbReference type="Proteomes" id="UP000461288">
    <property type="component" value="Unassembled WGS sequence"/>
</dbReference>
<dbReference type="SUPFAM" id="SSF55785">
    <property type="entry name" value="PYP-like sensor domain (PAS domain)"/>
    <property type="match status" value="2"/>
</dbReference>
<feature type="region of interest" description="Disordered" evidence="2">
    <location>
        <begin position="1"/>
        <end position="23"/>
    </location>
</feature>
<dbReference type="InterPro" id="IPR000014">
    <property type="entry name" value="PAS"/>
</dbReference>
<accession>A0A7X3H8N1</accession>
<feature type="domain" description="PAS" evidence="4">
    <location>
        <begin position="151"/>
        <end position="198"/>
    </location>
</feature>
<evidence type="ECO:0000256" key="2">
    <source>
        <dbReference type="SAM" id="MobiDB-lite"/>
    </source>
</evidence>
<dbReference type="InterPro" id="IPR050903">
    <property type="entry name" value="Bact_Chemotaxis_MeTrfase"/>
</dbReference>
<dbReference type="InterPro" id="IPR001610">
    <property type="entry name" value="PAC"/>
</dbReference>
<dbReference type="CDD" id="cd00130">
    <property type="entry name" value="PAS"/>
    <property type="match status" value="2"/>
</dbReference>
<name>A0A7X3H8N1_9GAMM</name>
<dbReference type="AlphaFoldDB" id="A0A7X3H8N1"/>
<dbReference type="PANTHER" id="PTHR24422:SF10">
    <property type="entry name" value="CHEMOTAXIS PROTEIN METHYLTRANSFERASE 2"/>
    <property type="match status" value="1"/>
</dbReference>
<dbReference type="Pfam" id="PF00015">
    <property type="entry name" value="MCPsignal"/>
    <property type="match status" value="1"/>
</dbReference>
<feature type="domain" description="PAC" evidence="5">
    <location>
        <begin position="222"/>
        <end position="279"/>
    </location>
</feature>
<evidence type="ECO:0000259" key="4">
    <source>
        <dbReference type="PROSITE" id="PS50112"/>
    </source>
</evidence>
<proteinExistence type="predicted"/>
<dbReference type="PROSITE" id="PS50112">
    <property type="entry name" value="PAS"/>
    <property type="match status" value="1"/>
</dbReference>
<dbReference type="SMART" id="SM00091">
    <property type="entry name" value="PAS"/>
    <property type="match status" value="2"/>
</dbReference>
<evidence type="ECO:0000259" key="5">
    <source>
        <dbReference type="PROSITE" id="PS50113"/>
    </source>
</evidence>
<dbReference type="PROSITE" id="PS50113">
    <property type="entry name" value="PAC"/>
    <property type="match status" value="2"/>
</dbReference>
<dbReference type="InterPro" id="IPR035965">
    <property type="entry name" value="PAS-like_dom_sf"/>
</dbReference>
<reference evidence="6 7" key="1">
    <citation type="submission" date="2019-12" db="EMBL/GenBank/DDBJ databases">
        <title>Draft genome sequence of Pseudomonas otitidis recovered from a chicken carcass.</title>
        <authorList>
            <person name="Vieira T.R."/>
            <person name="Oliviera E.F.C."/>
            <person name="Silva N.M.V."/>
            <person name="Sambrano G.E."/>
            <person name="Cibulski S.P."/>
            <person name="Cardoso M.R.I."/>
        </authorList>
    </citation>
    <scope>NUCLEOTIDE SEQUENCE [LARGE SCALE GENOMIC DNA]</scope>
    <source>
        <strain evidence="6 7">25_K</strain>
    </source>
</reference>
<dbReference type="SMART" id="SM00086">
    <property type="entry name" value="PAC"/>
    <property type="match status" value="2"/>
</dbReference>
<dbReference type="GO" id="GO:0007165">
    <property type="term" value="P:signal transduction"/>
    <property type="evidence" value="ECO:0007669"/>
    <property type="project" value="UniProtKB-KW"/>
</dbReference>
<dbReference type="GO" id="GO:0006935">
    <property type="term" value="P:chemotaxis"/>
    <property type="evidence" value="ECO:0007669"/>
    <property type="project" value="UniProtKB-ARBA"/>
</dbReference>
<dbReference type="NCBIfam" id="TIGR00229">
    <property type="entry name" value="sensory_box"/>
    <property type="match status" value="2"/>
</dbReference>
<dbReference type="PROSITE" id="PS50111">
    <property type="entry name" value="CHEMOTAXIS_TRANSDUC_2"/>
    <property type="match status" value="1"/>
</dbReference>
<evidence type="ECO:0000313" key="6">
    <source>
        <dbReference type="EMBL" id="MWK56549.1"/>
    </source>
</evidence>
<dbReference type="EMBL" id="WTFN01000022">
    <property type="protein sequence ID" value="MWK56549.1"/>
    <property type="molecule type" value="Genomic_DNA"/>
</dbReference>
<gene>
    <name evidence="6" type="ORF">GO594_11235</name>
</gene>
<evidence type="ECO:0000313" key="7">
    <source>
        <dbReference type="Proteomes" id="UP000461288"/>
    </source>
</evidence>
<dbReference type="InterPro" id="IPR000700">
    <property type="entry name" value="PAS-assoc_C"/>
</dbReference>
<keyword evidence="1" id="KW-0807">Transducer</keyword>
<protein>
    <submittedName>
        <fullName evidence="6">PAS domain S-box protein</fullName>
    </submittedName>
</protein>
<dbReference type="GO" id="GO:0016020">
    <property type="term" value="C:membrane"/>
    <property type="evidence" value="ECO:0007669"/>
    <property type="project" value="InterPro"/>
</dbReference>
<comment type="caution">
    <text evidence="6">The sequence shown here is derived from an EMBL/GenBank/DDBJ whole genome shotgun (WGS) entry which is preliminary data.</text>
</comment>
<dbReference type="InterPro" id="IPR004089">
    <property type="entry name" value="MCPsignal_dom"/>
</dbReference>
<dbReference type="InterPro" id="IPR013655">
    <property type="entry name" value="PAS_fold_3"/>
</dbReference>
<evidence type="ECO:0000259" key="3">
    <source>
        <dbReference type="PROSITE" id="PS50111"/>
    </source>
</evidence>
<organism evidence="6 7">
    <name type="scientific">Metapseudomonas otitidis</name>
    <dbReference type="NCBI Taxonomy" id="319939"/>
    <lineage>
        <taxon>Bacteria</taxon>
        <taxon>Pseudomonadati</taxon>
        <taxon>Pseudomonadota</taxon>
        <taxon>Gammaproteobacteria</taxon>
        <taxon>Pseudomonadales</taxon>
        <taxon>Pseudomonadaceae</taxon>
        <taxon>Metapseudomonas</taxon>
    </lineage>
</organism>